<name>A0AAP5UY24_9BURK</name>
<evidence type="ECO:0000256" key="1">
    <source>
        <dbReference type="SAM" id="MobiDB-lite"/>
    </source>
</evidence>
<evidence type="ECO:0000259" key="2">
    <source>
        <dbReference type="Pfam" id="PF09967"/>
    </source>
</evidence>
<dbReference type="InterPro" id="IPR018698">
    <property type="entry name" value="VWA-like_dom"/>
</dbReference>
<dbReference type="Gene3D" id="3.30.2010.10">
    <property type="entry name" value="Metalloproteases ('zincins'), catalytic domain"/>
    <property type="match status" value="1"/>
</dbReference>
<dbReference type="PANTHER" id="PTHR38730">
    <property type="entry name" value="SLL7028 PROTEIN"/>
    <property type="match status" value="1"/>
</dbReference>
<proteinExistence type="predicted"/>
<dbReference type="RefSeq" id="WP_315697415.1">
    <property type="nucleotide sequence ID" value="NZ_JANSLM010000018.1"/>
</dbReference>
<comment type="caution">
    <text evidence="4">The sequence shown here is derived from an EMBL/GenBank/DDBJ whole genome shotgun (WGS) entry which is preliminary data.</text>
</comment>
<feature type="domain" description="VWA-like" evidence="2">
    <location>
        <begin position="302"/>
        <end position="426"/>
    </location>
</feature>
<dbReference type="Pfam" id="PF09967">
    <property type="entry name" value="DUF2201"/>
    <property type="match status" value="1"/>
</dbReference>
<feature type="domain" description="Putative metallopeptidase" evidence="3">
    <location>
        <begin position="21"/>
        <end position="293"/>
    </location>
</feature>
<reference evidence="4" key="1">
    <citation type="submission" date="2022-08" db="EMBL/GenBank/DDBJ databases">
        <authorList>
            <person name="Kim S.-J."/>
        </authorList>
    </citation>
    <scope>NUCLEOTIDE SEQUENCE</scope>
    <source>
        <strain evidence="4">KJ</strain>
    </source>
</reference>
<dbReference type="EMBL" id="JANSLM010000018">
    <property type="protein sequence ID" value="MDT8842591.1"/>
    <property type="molecule type" value="Genomic_DNA"/>
</dbReference>
<dbReference type="AlphaFoldDB" id="A0AAP5UY24"/>
<evidence type="ECO:0000313" key="4">
    <source>
        <dbReference type="EMBL" id="MDT8842591.1"/>
    </source>
</evidence>
<dbReference type="PANTHER" id="PTHR38730:SF1">
    <property type="entry name" value="SLL7028 PROTEIN"/>
    <property type="match status" value="1"/>
</dbReference>
<evidence type="ECO:0000259" key="3">
    <source>
        <dbReference type="Pfam" id="PF13203"/>
    </source>
</evidence>
<protein>
    <submittedName>
        <fullName evidence="4">VWA-like domain-containing protein</fullName>
    </submittedName>
</protein>
<evidence type="ECO:0000313" key="5">
    <source>
        <dbReference type="Proteomes" id="UP001246473"/>
    </source>
</evidence>
<organism evidence="4 5">
    <name type="scientific">Paraburkholderia fungorum</name>
    <dbReference type="NCBI Taxonomy" id="134537"/>
    <lineage>
        <taxon>Bacteria</taxon>
        <taxon>Pseudomonadati</taxon>
        <taxon>Pseudomonadota</taxon>
        <taxon>Betaproteobacteria</taxon>
        <taxon>Burkholderiales</taxon>
        <taxon>Burkholderiaceae</taxon>
        <taxon>Paraburkholderia</taxon>
    </lineage>
</organism>
<dbReference type="Proteomes" id="UP001246473">
    <property type="component" value="Unassembled WGS sequence"/>
</dbReference>
<dbReference type="Pfam" id="PF13203">
    <property type="entry name" value="DUF2201_N"/>
    <property type="match status" value="1"/>
</dbReference>
<sequence length="429" mass="46630">MDRTVAVLGSSAVHPRIARQRTELVLSQPFFGALALRLQIVEDPSAKTFWVDGVSLGYNPEYMESLSDLEVRGVIAHEVLHVANGHCWRQGAREHDRWNEACDYAINPMVTSSGMVLPKGTKLDTRFSGKSAEEIYGVLSQEAKQKKPNAQPQPQPQPKPDSQQPGQKGNGTSDKPGNQGSGPNPSLPPQSGGQGDPSPGAGASCGEVRQYKGPDKAVKEAEWKVAVVQAAKAAKMRGKLPGDLQAMAGEAVRPVVDWRAVLHRFAQQSSPTDYSFAMPNRRYLHLGFYLPSLHTPAIGDAVFVRDSSGSLFDETQAQFDAEIISVFHTLKPARLIVMDCDTRVTQVQIFERGDSPEIKPVRGGGGTAFTDPFFRIAADGINPVFLVYLTDMLGSFPTVAPHYPVLWASTTPLSRARRAPFGETVEVIC</sequence>
<gene>
    <name evidence="4" type="ORF">ParKJ_34715</name>
</gene>
<accession>A0AAP5UY24</accession>
<feature type="region of interest" description="Disordered" evidence="1">
    <location>
        <begin position="142"/>
        <end position="211"/>
    </location>
</feature>
<dbReference type="InterPro" id="IPR025154">
    <property type="entry name" value="Put_metallopeptidase_dom"/>
</dbReference>